<reference evidence="1" key="1">
    <citation type="submission" date="2020-10" db="EMBL/GenBank/DDBJ databases">
        <title>Paenihalocynthiibacter styelae gen. nov., sp. nov., isolated from stalked sea squirt Styela clava.</title>
        <authorList>
            <person name="Kim Y.-O."/>
            <person name="Yoon J.-H."/>
        </authorList>
    </citation>
    <scope>NUCLEOTIDE SEQUENCE</scope>
    <source>
        <strain evidence="1">MYP1-1</strain>
    </source>
</reference>
<dbReference type="Pfam" id="PF07845">
    <property type="entry name" value="DUF1636"/>
    <property type="match status" value="1"/>
</dbReference>
<proteinExistence type="predicted"/>
<keyword evidence="2" id="KW-1185">Reference proteome</keyword>
<dbReference type="CDD" id="cd02980">
    <property type="entry name" value="TRX_Fd_family"/>
    <property type="match status" value="1"/>
</dbReference>
<dbReference type="Proteomes" id="UP000640583">
    <property type="component" value="Unassembled WGS sequence"/>
</dbReference>
<name>A0A8J7LNY0_9RHOB</name>
<dbReference type="InterPro" id="IPR036249">
    <property type="entry name" value="Thioredoxin-like_sf"/>
</dbReference>
<organism evidence="1 2">
    <name type="scientific">Halocynthiibacter styelae</name>
    <dbReference type="NCBI Taxonomy" id="2761955"/>
    <lineage>
        <taxon>Bacteria</taxon>
        <taxon>Pseudomonadati</taxon>
        <taxon>Pseudomonadota</taxon>
        <taxon>Alphaproteobacteria</taxon>
        <taxon>Rhodobacterales</taxon>
        <taxon>Paracoccaceae</taxon>
        <taxon>Halocynthiibacter</taxon>
    </lineage>
</organism>
<evidence type="ECO:0000313" key="1">
    <source>
        <dbReference type="EMBL" id="MBI1492776.1"/>
    </source>
</evidence>
<accession>A0A8J7LNY0</accession>
<dbReference type="EMBL" id="JADCKQ010000002">
    <property type="protein sequence ID" value="MBI1492776.1"/>
    <property type="molecule type" value="Genomic_DNA"/>
</dbReference>
<dbReference type="SUPFAM" id="SSF52833">
    <property type="entry name" value="Thioredoxin-like"/>
    <property type="match status" value="1"/>
</dbReference>
<protein>
    <submittedName>
        <fullName evidence="1">DUF1636 domain-containing protein</fullName>
    </submittedName>
</protein>
<sequence length="124" mass="13354">MTTKATLYVCTTCRAGQEALEDEKRPGEILYERLTAAEAPEGVEIKGVKCLSACSSGSAVALAQPGKWTYVYGRLNADEHAADILEGAAAYAATEDGIIPWRERSTTFKKHTLSRIPAFGADDE</sequence>
<dbReference type="RefSeq" id="WP_228847675.1">
    <property type="nucleotide sequence ID" value="NZ_JADCKQ010000002.1"/>
</dbReference>
<comment type="caution">
    <text evidence="1">The sequence shown here is derived from an EMBL/GenBank/DDBJ whole genome shotgun (WGS) entry which is preliminary data.</text>
</comment>
<gene>
    <name evidence="1" type="ORF">H1D41_03900</name>
</gene>
<evidence type="ECO:0000313" key="2">
    <source>
        <dbReference type="Proteomes" id="UP000640583"/>
    </source>
</evidence>
<dbReference type="AlphaFoldDB" id="A0A8J7LNY0"/>
<dbReference type="InterPro" id="IPR012863">
    <property type="entry name" value="DUF1636"/>
</dbReference>